<evidence type="ECO:0000256" key="1">
    <source>
        <dbReference type="SAM" id="MobiDB-lite"/>
    </source>
</evidence>
<dbReference type="Pfam" id="PF05714">
    <property type="entry name" value="PFam54_60"/>
    <property type="match status" value="1"/>
</dbReference>
<feature type="region of interest" description="Disordered" evidence="1">
    <location>
        <begin position="25"/>
        <end position="93"/>
    </location>
</feature>
<dbReference type="EMBL" id="CP001207">
    <property type="protein sequence ID" value="ACK75273.1"/>
    <property type="molecule type" value="Genomic_DNA"/>
</dbReference>
<evidence type="ECO:0000313" key="2">
    <source>
        <dbReference type="EMBL" id="ACK75273.1"/>
    </source>
</evidence>
<geneLocation type="plasmid" evidence="2 3">
    <name>ZS7_lp28-4</name>
</geneLocation>
<keyword evidence="2" id="KW-0449">Lipoprotein</keyword>
<dbReference type="Proteomes" id="UP000006901">
    <property type="component" value="Plasmid ZS7_lp28-4"/>
</dbReference>
<keyword evidence="2" id="KW-0614">Plasmid</keyword>
<evidence type="ECO:0000313" key="3">
    <source>
        <dbReference type="Proteomes" id="UP000006901"/>
    </source>
</evidence>
<feature type="compositionally biased region" description="Basic and acidic residues" evidence="1">
    <location>
        <begin position="25"/>
        <end position="88"/>
    </location>
</feature>
<proteinExistence type="predicted"/>
<dbReference type="HOGENOM" id="CLU_092315_0_0_12"/>
<gene>
    <name evidence="2" type="ordered locus">BbuZS7_I13</name>
</gene>
<name>A0A0H3C3Q6_BORBZ</name>
<dbReference type="KEGG" id="bbz:BbuZS7_I13"/>
<dbReference type="Gene3D" id="1.10.3160.10">
    <property type="entry name" value="Bbcrasp-1"/>
    <property type="match status" value="1"/>
</dbReference>
<organism evidence="2 3">
    <name type="scientific">Borreliella burgdorferi (strain ZS7)</name>
    <name type="common">Borrelia burgdorferi</name>
    <dbReference type="NCBI Taxonomy" id="445985"/>
    <lineage>
        <taxon>Bacteria</taxon>
        <taxon>Pseudomonadati</taxon>
        <taxon>Spirochaetota</taxon>
        <taxon>Spirochaetia</taxon>
        <taxon>Spirochaetales</taxon>
        <taxon>Borreliaceae</taxon>
        <taxon>Borreliella</taxon>
    </lineage>
</organism>
<reference evidence="2 3" key="1">
    <citation type="journal article" date="2011" name="J. Bacteriol.">
        <title>Whole-genome sequences of thirteen isolates of Borrelia burgdorferi.</title>
        <authorList>
            <person name="Schutzer S.E."/>
            <person name="Fraser-Liggett C.M."/>
            <person name="Casjens S.R."/>
            <person name="Qiu W.G."/>
            <person name="Dunn J.J."/>
            <person name="Mongodin E.F."/>
            <person name="Luft B.J."/>
        </authorList>
    </citation>
    <scope>NUCLEOTIDE SEQUENCE [LARGE SCALE GENOMIC DNA]</scope>
    <source>
        <strain evidence="2 3">ZS7</strain>
        <plasmid evidence="2 3">ZS7_lp28-4</plasmid>
    </source>
</reference>
<dbReference type="InterPro" id="IPR008421">
    <property type="entry name" value="Borrelia_lipoprotein_PFam54/60"/>
</dbReference>
<dbReference type="AlphaFoldDB" id="A0A0H3C3Q6"/>
<dbReference type="PROSITE" id="PS51257">
    <property type="entry name" value="PROKAR_LIPOPROTEIN"/>
    <property type="match status" value="1"/>
</dbReference>
<protein>
    <submittedName>
        <fullName evidence="2">Virulent strain associated lipoprotein</fullName>
    </submittedName>
</protein>
<dbReference type="RefSeq" id="WP_012615030.1">
    <property type="nucleotide sequence ID" value="NC_011785.1"/>
</dbReference>
<sequence>MKYHIITTIFVFLFLACRPDFNIDQKDIKYPPTEKSRPKTESSKQKESKPKTEEELKKKQQEEGLKKKQQEEELKKKQQEEEKEELRKQQLKNTLSNDLKKQIESAYNFKEKYVKSMEKEPEDHYGMTSFRGLNWGPGTEDMSDNTERSIRYRRHTYTVLSPLDPHELKEFANIIQDINKLASVASIFNSFSAIGGALDIVSDHLYFKKDNLDKLDIADLEILKNSFEQILYIKGSVAGKAKKLLLDYKNLKTDINKLKSYSNELVNGIKQQALEAENLEELIVSKYKL</sequence>
<accession>A0A0H3C3Q6</accession>